<gene>
    <name evidence="1" type="ORF">IEQ34_016909</name>
</gene>
<name>A0AAV7GGV4_DENCH</name>
<proteinExistence type="predicted"/>
<comment type="caution">
    <text evidence="1">The sequence shown here is derived from an EMBL/GenBank/DDBJ whole genome shotgun (WGS) entry which is preliminary data.</text>
</comment>
<reference evidence="1 2" key="1">
    <citation type="journal article" date="2021" name="Hortic Res">
        <title>Chromosome-scale assembly of the Dendrobium chrysotoxum genome enhances the understanding of orchid evolution.</title>
        <authorList>
            <person name="Zhang Y."/>
            <person name="Zhang G.Q."/>
            <person name="Zhang D."/>
            <person name="Liu X.D."/>
            <person name="Xu X.Y."/>
            <person name="Sun W.H."/>
            <person name="Yu X."/>
            <person name="Zhu X."/>
            <person name="Wang Z.W."/>
            <person name="Zhao X."/>
            <person name="Zhong W.Y."/>
            <person name="Chen H."/>
            <person name="Yin W.L."/>
            <person name="Huang T."/>
            <person name="Niu S.C."/>
            <person name="Liu Z.J."/>
        </authorList>
    </citation>
    <scope>NUCLEOTIDE SEQUENCE [LARGE SCALE GENOMIC DNA]</scope>
    <source>
        <strain evidence="1">Lindl</strain>
    </source>
</reference>
<evidence type="ECO:0000313" key="2">
    <source>
        <dbReference type="Proteomes" id="UP000775213"/>
    </source>
</evidence>
<dbReference type="AlphaFoldDB" id="A0AAV7GGV4"/>
<keyword evidence="2" id="KW-1185">Reference proteome</keyword>
<dbReference type="EMBL" id="JAGFBR010000015">
    <property type="protein sequence ID" value="KAH0454985.1"/>
    <property type="molecule type" value="Genomic_DNA"/>
</dbReference>
<protein>
    <submittedName>
        <fullName evidence="1">Uncharacterized protein</fullName>
    </submittedName>
</protein>
<sequence>MKNTEIKIWSWNVVQSLSDIGDQSISASRGDSPVRTTLLTMVLLSKQIKASNTASYPEISAWSLDYVILTMTATASLAVKAKMSAQETTLGHFSSSKLLMLSMKSNPRSVKLGVAAFSA</sequence>
<accession>A0AAV7GGV4</accession>
<evidence type="ECO:0000313" key="1">
    <source>
        <dbReference type="EMBL" id="KAH0454985.1"/>
    </source>
</evidence>
<dbReference type="Proteomes" id="UP000775213">
    <property type="component" value="Unassembled WGS sequence"/>
</dbReference>
<organism evidence="1 2">
    <name type="scientific">Dendrobium chrysotoxum</name>
    <name type="common">Orchid</name>
    <dbReference type="NCBI Taxonomy" id="161865"/>
    <lineage>
        <taxon>Eukaryota</taxon>
        <taxon>Viridiplantae</taxon>
        <taxon>Streptophyta</taxon>
        <taxon>Embryophyta</taxon>
        <taxon>Tracheophyta</taxon>
        <taxon>Spermatophyta</taxon>
        <taxon>Magnoliopsida</taxon>
        <taxon>Liliopsida</taxon>
        <taxon>Asparagales</taxon>
        <taxon>Orchidaceae</taxon>
        <taxon>Epidendroideae</taxon>
        <taxon>Malaxideae</taxon>
        <taxon>Dendrobiinae</taxon>
        <taxon>Dendrobium</taxon>
    </lineage>
</organism>